<protein>
    <submittedName>
        <fullName evidence="2">Uncharacterized protein</fullName>
    </submittedName>
</protein>
<reference evidence="2 3" key="1">
    <citation type="submission" date="2019-01" db="EMBL/GenBank/DDBJ databases">
        <authorList>
            <consortium name="Pathogen Informatics"/>
        </authorList>
    </citation>
    <scope>NUCLEOTIDE SEQUENCE [LARGE SCALE GENOMIC DNA]</scope>
    <source>
        <strain evidence="2 3">NCTC10138</strain>
    </source>
</reference>
<dbReference type="Proteomes" id="UP000289841">
    <property type="component" value="Chromosome"/>
</dbReference>
<evidence type="ECO:0000256" key="1">
    <source>
        <dbReference type="SAM" id="Phobius"/>
    </source>
</evidence>
<evidence type="ECO:0000313" key="2">
    <source>
        <dbReference type="EMBL" id="VEU81245.1"/>
    </source>
</evidence>
<sequence>MTTKRYILFIVPLVILNINLLIVRKIENNVIAIICNIVSIVVAIIFMIWFYKKNNEEK</sequence>
<dbReference type="STRING" id="1278311.GCA_000428705_00618"/>
<name>A0A449BFQ7_HAPAX</name>
<proteinExistence type="predicted"/>
<keyword evidence="1" id="KW-0472">Membrane</keyword>
<dbReference type="KEGG" id="aaxa:NCTC10138_01643"/>
<organism evidence="2 3">
    <name type="scientific">Haploplasma axanthum</name>
    <name type="common">Acholeplasma axanthum</name>
    <dbReference type="NCBI Taxonomy" id="29552"/>
    <lineage>
        <taxon>Bacteria</taxon>
        <taxon>Bacillati</taxon>
        <taxon>Mycoplasmatota</taxon>
        <taxon>Mollicutes</taxon>
        <taxon>Acholeplasmatales</taxon>
        <taxon>Acholeplasmataceae</taxon>
        <taxon>Haploplasma</taxon>
    </lineage>
</organism>
<feature type="transmembrane region" description="Helical" evidence="1">
    <location>
        <begin position="6"/>
        <end position="23"/>
    </location>
</feature>
<feature type="transmembrane region" description="Helical" evidence="1">
    <location>
        <begin position="30"/>
        <end position="51"/>
    </location>
</feature>
<keyword evidence="1" id="KW-0812">Transmembrane</keyword>
<keyword evidence="1" id="KW-1133">Transmembrane helix</keyword>
<gene>
    <name evidence="2" type="ORF">NCTC10138_01643</name>
</gene>
<dbReference type="EMBL" id="LR215048">
    <property type="protein sequence ID" value="VEU81245.1"/>
    <property type="molecule type" value="Genomic_DNA"/>
</dbReference>
<dbReference type="AlphaFoldDB" id="A0A449BFQ7"/>
<evidence type="ECO:0000313" key="3">
    <source>
        <dbReference type="Proteomes" id="UP000289841"/>
    </source>
</evidence>
<keyword evidence="3" id="KW-1185">Reference proteome</keyword>
<accession>A0A449BFQ7</accession>